<accession>A0A7C8M217</accession>
<keyword evidence="2" id="KW-1185">Reference proteome</keyword>
<gene>
    <name evidence="1" type="ORF">BDV95DRAFT_505194</name>
</gene>
<protein>
    <submittedName>
        <fullName evidence="1">Uncharacterized protein</fullName>
    </submittedName>
</protein>
<dbReference type="Proteomes" id="UP000481861">
    <property type="component" value="Unassembled WGS sequence"/>
</dbReference>
<evidence type="ECO:0000313" key="1">
    <source>
        <dbReference type="EMBL" id="KAF2866336.1"/>
    </source>
</evidence>
<evidence type="ECO:0000313" key="2">
    <source>
        <dbReference type="Proteomes" id="UP000481861"/>
    </source>
</evidence>
<proteinExistence type="predicted"/>
<sequence>MKRKRSKELLIAASKKQRPNETVNSTNSRNKCPLIQVLAQYGLLESIVSHLFPKDLYSLALSSKATYKSVFPNSDSRPNLFNKMACDGTGIRIRGLHHRGSISSSNKCKDSAVCGTNDDKRRVESRPCVTCGTTTCDECRIHCTYQSASQKPGADDELPEFSGFALLSRSEMRILSPAHMRITESEPWTPGPHHDQGLLDNPIDSDASAPAEWVEDIIAFDLGDSPLQLSTSSESSHPSPVIQTFWDITERRKRSLCHDCFGQECDTGPHSDCRCTLKSHFLERWLCLRCFLAEEKLIQDHFYGLEDHCVCGARLDKSKALILCLWCKGEVANPEQSPPEVTL</sequence>
<comment type="caution">
    <text evidence="1">The sequence shown here is derived from an EMBL/GenBank/DDBJ whole genome shotgun (WGS) entry which is preliminary data.</text>
</comment>
<dbReference type="AlphaFoldDB" id="A0A7C8M217"/>
<organism evidence="1 2">
    <name type="scientific">Massariosphaeria phaeospora</name>
    <dbReference type="NCBI Taxonomy" id="100035"/>
    <lineage>
        <taxon>Eukaryota</taxon>
        <taxon>Fungi</taxon>
        <taxon>Dikarya</taxon>
        <taxon>Ascomycota</taxon>
        <taxon>Pezizomycotina</taxon>
        <taxon>Dothideomycetes</taxon>
        <taxon>Pleosporomycetidae</taxon>
        <taxon>Pleosporales</taxon>
        <taxon>Pleosporales incertae sedis</taxon>
        <taxon>Massariosphaeria</taxon>
    </lineage>
</organism>
<dbReference type="EMBL" id="JAADJZ010000028">
    <property type="protein sequence ID" value="KAF2866336.1"/>
    <property type="molecule type" value="Genomic_DNA"/>
</dbReference>
<dbReference type="OrthoDB" id="3775616at2759"/>
<reference evidence="1 2" key="1">
    <citation type="submission" date="2020-01" db="EMBL/GenBank/DDBJ databases">
        <authorList>
            <consortium name="DOE Joint Genome Institute"/>
            <person name="Haridas S."/>
            <person name="Albert R."/>
            <person name="Binder M."/>
            <person name="Bloem J."/>
            <person name="Labutti K."/>
            <person name="Salamov A."/>
            <person name="Andreopoulos B."/>
            <person name="Baker S.E."/>
            <person name="Barry K."/>
            <person name="Bills G."/>
            <person name="Bluhm B.H."/>
            <person name="Cannon C."/>
            <person name="Castanera R."/>
            <person name="Culley D.E."/>
            <person name="Daum C."/>
            <person name="Ezra D."/>
            <person name="Gonzalez J.B."/>
            <person name="Henrissat B."/>
            <person name="Kuo A."/>
            <person name="Liang C."/>
            <person name="Lipzen A."/>
            <person name="Lutzoni F."/>
            <person name="Magnuson J."/>
            <person name="Mondo S."/>
            <person name="Nolan M."/>
            <person name="Ohm R."/>
            <person name="Pangilinan J."/>
            <person name="Park H.-J.H."/>
            <person name="Ramirez L."/>
            <person name="Alfaro M."/>
            <person name="Sun H."/>
            <person name="Tritt A."/>
            <person name="Yoshinaga Y."/>
            <person name="Zwiers L.-H.L."/>
            <person name="Turgeon B.G."/>
            <person name="Goodwin S.B."/>
            <person name="Spatafora J.W."/>
            <person name="Crous P.W."/>
            <person name="Grigoriev I.V."/>
        </authorList>
    </citation>
    <scope>NUCLEOTIDE SEQUENCE [LARGE SCALE GENOMIC DNA]</scope>
    <source>
        <strain evidence="1 2">CBS 611.86</strain>
    </source>
</reference>
<name>A0A7C8M217_9PLEO</name>